<dbReference type="Gene3D" id="3.40.50.12780">
    <property type="entry name" value="N-terminal domain of ligase-like"/>
    <property type="match status" value="1"/>
</dbReference>
<dbReference type="RefSeq" id="WP_268630198.1">
    <property type="nucleotide sequence ID" value="NZ_JAMDMJ010000019.1"/>
</dbReference>
<gene>
    <name evidence="3" type="ORF">M5X16_16325</name>
</gene>
<proteinExistence type="predicted"/>
<name>A0ABT4FFP1_9BACL</name>
<feature type="non-terminal residue" evidence="3">
    <location>
        <position position="1"/>
    </location>
</feature>
<accession>A0ABT4FFP1</accession>
<organism evidence="3 4">
    <name type="scientific">Paenibacillus chitinolyticus</name>
    <dbReference type="NCBI Taxonomy" id="79263"/>
    <lineage>
        <taxon>Bacteria</taxon>
        <taxon>Bacillati</taxon>
        <taxon>Bacillota</taxon>
        <taxon>Bacilli</taxon>
        <taxon>Bacillales</taxon>
        <taxon>Paenibacillaceae</taxon>
        <taxon>Paenibacillus</taxon>
    </lineage>
</organism>
<dbReference type="PANTHER" id="PTHR45527">
    <property type="entry name" value="NONRIBOSOMAL PEPTIDE SYNTHETASE"/>
    <property type="match status" value="1"/>
</dbReference>
<dbReference type="SUPFAM" id="SSF56801">
    <property type="entry name" value="Acetyl-CoA synthetase-like"/>
    <property type="match status" value="1"/>
</dbReference>
<evidence type="ECO:0000313" key="4">
    <source>
        <dbReference type="Proteomes" id="UP001527202"/>
    </source>
</evidence>
<dbReference type="Pfam" id="PF00668">
    <property type="entry name" value="Condensation"/>
    <property type="match status" value="1"/>
</dbReference>
<dbReference type="Gene3D" id="3.30.559.10">
    <property type="entry name" value="Chloramphenicol acetyltransferase-like domain"/>
    <property type="match status" value="1"/>
</dbReference>
<reference evidence="3 4" key="1">
    <citation type="submission" date="2022-05" db="EMBL/GenBank/DDBJ databases">
        <title>Genome Sequencing of Bee-Associated Microbes.</title>
        <authorList>
            <person name="Dunlap C."/>
        </authorList>
    </citation>
    <scope>NUCLEOTIDE SEQUENCE [LARGE SCALE GENOMIC DNA]</scope>
    <source>
        <strain evidence="3 4">NRRL B-23120</strain>
    </source>
</reference>
<dbReference type="Gene3D" id="3.30.559.30">
    <property type="entry name" value="Nonribosomal peptide synthetase, condensation domain"/>
    <property type="match status" value="1"/>
</dbReference>
<keyword evidence="4" id="KW-1185">Reference proteome</keyword>
<dbReference type="Proteomes" id="UP001527202">
    <property type="component" value="Unassembled WGS sequence"/>
</dbReference>
<feature type="domain" description="Condensation" evidence="2">
    <location>
        <begin position="5"/>
        <end position="215"/>
    </location>
</feature>
<dbReference type="InterPro" id="IPR042099">
    <property type="entry name" value="ANL_N_sf"/>
</dbReference>
<dbReference type="EMBL" id="JAMDMJ010000019">
    <property type="protein sequence ID" value="MCY9597328.1"/>
    <property type="molecule type" value="Genomic_DNA"/>
</dbReference>
<evidence type="ECO:0000313" key="3">
    <source>
        <dbReference type="EMBL" id="MCY9597328.1"/>
    </source>
</evidence>
<dbReference type="InterPro" id="IPR023213">
    <property type="entry name" value="CAT-like_dom_sf"/>
</dbReference>
<sequence>TLTPEDRLRIKELTSAHQMTVSNIVETAWGVVLQAYSGQKDVVFGKVTSGRQSDVRGIEDIVGLFINTIPVRVASKEGMSVMRLLKEMQQQGSESEQYAYCSLAEIQAQTEQKQHLIQVLYVFENYFVDTDKLTDFTYKIVAGRDQNQYNLTLCAYESGEKIVCEMLYNPNVYANEDIVQMLARLEHVLHALAANPEMKLSELETTTEEEKEQILGAFQTKPTQYPHEESIKSLFEAQVKKTPDRIAISCGTEQLTYAELNAKANIVANRLL</sequence>
<evidence type="ECO:0000259" key="2">
    <source>
        <dbReference type="Pfam" id="PF00668"/>
    </source>
</evidence>
<dbReference type="InterPro" id="IPR001242">
    <property type="entry name" value="Condensation_dom"/>
</dbReference>
<protein>
    <submittedName>
        <fullName evidence="3">Condensation domain-containing protein</fullName>
    </submittedName>
</protein>
<keyword evidence="1" id="KW-0677">Repeat</keyword>
<feature type="non-terminal residue" evidence="3">
    <location>
        <position position="272"/>
    </location>
</feature>
<evidence type="ECO:0000256" key="1">
    <source>
        <dbReference type="ARBA" id="ARBA00022737"/>
    </source>
</evidence>
<dbReference type="PANTHER" id="PTHR45527:SF1">
    <property type="entry name" value="FATTY ACID SYNTHASE"/>
    <property type="match status" value="1"/>
</dbReference>
<dbReference type="SUPFAM" id="SSF52777">
    <property type="entry name" value="CoA-dependent acyltransferases"/>
    <property type="match status" value="1"/>
</dbReference>
<comment type="caution">
    <text evidence="3">The sequence shown here is derived from an EMBL/GenBank/DDBJ whole genome shotgun (WGS) entry which is preliminary data.</text>
</comment>